<dbReference type="OrthoDB" id="9780456at2"/>
<dbReference type="GO" id="GO:0003849">
    <property type="term" value="F:3-deoxy-7-phosphoheptulonate synthase activity"/>
    <property type="evidence" value="ECO:0007669"/>
    <property type="project" value="UniProtKB-EC"/>
</dbReference>
<dbReference type="AlphaFoldDB" id="A0A0L0WEZ0"/>
<protein>
    <submittedName>
        <fullName evidence="4">Phospho-2-dehydro-3-deoxyheptonate aldolase AroF</fullName>
        <ecNumber evidence="4">2.5.1.54</ecNumber>
    </submittedName>
</protein>
<dbReference type="Gene3D" id="3.30.70.1140">
    <property type="entry name" value="Phospho-2-dehydro-3-deoxyheptonate aldolase, domain 1"/>
    <property type="match status" value="1"/>
</dbReference>
<dbReference type="InterPro" id="IPR041071">
    <property type="entry name" value="DAHP_snth_FXD"/>
</dbReference>
<keyword evidence="1 4" id="KW-0808">Transferase</keyword>
<dbReference type="RefSeq" id="WP_050353940.1">
    <property type="nucleotide sequence ID" value="NZ_LGSS01000001.1"/>
</dbReference>
<proteinExistence type="predicted"/>
<evidence type="ECO:0000259" key="2">
    <source>
        <dbReference type="Pfam" id="PF00793"/>
    </source>
</evidence>
<dbReference type="GO" id="GO:0009073">
    <property type="term" value="P:aromatic amino acid family biosynthetic process"/>
    <property type="evidence" value="ECO:0007669"/>
    <property type="project" value="InterPro"/>
</dbReference>
<dbReference type="InterPro" id="IPR013785">
    <property type="entry name" value="Aldolase_TIM"/>
</dbReference>
<dbReference type="NCBIfam" id="NF006421">
    <property type="entry name" value="PRK08673.1"/>
    <property type="match status" value="1"/>
</dbReference>
<evidence type="ECO:0000313" key="5">
    <source>
        <dbReference type="Proteomes" id="UP000037267"/>
    </source>
</evidence>
<dbReference type="EC" id="2.5.1.54" evidence="4"/>
<dbReference type="GO" id="GO:0016832">
    <property type="term" value="F:aldehyde-lyase activity"/>
    <property type="evidence" value="ECO:0007669"/>
    <property type="project" value="InterPro"/>
</dbReference>
<comment type="caution">
    <text evidence="4">The sequence shown here is derived from an EMBL/GenBank/DDBJ whole genome shotgun (WGS) entry which is preliminary data.</text>
</comment>
<dbReference type="SUPFAM" id="SSF51569">
    <property type="entry name" value="Aldolase"/>
    <property type="match status" value="1"/>
</dbReference>
<dbReference type="PANTHER" id="PTHR43018">
    <property type="entry name" value="PHOSPHO-2-DEHYDRO-3-DEOXYHEPTONATE ALDOLASE"/>
    <property type="match status" value="1"/>
</dbReference>
<evidence type="ECO:0000256" key="1">
    <source>
        <dbReference type="ARBA" id="ARBA00022679"/>
    </source>
</evidence>
<organism evidence="4 5">
    <name type="scientific">Gottschalkia purinilytica</name>
    <name type="common">Clostridium purinilyticum</name>
    <dbReference type="NCBI Taxonomy" id="1503"/>
    <lineage>
        <taxon>Bacteria</taxon>
        <taxon>Bacillati</taxon>
        <taxon>Bacillota</taxon>
        <taxon>Tissierellia</taxon>
        <taxon>Tissierellales</taxon>
        <taxon>Gottschalkiaceae</taxon>
        <taxon>Gottschalkia</taxon>
    </lineage>
</organism>
<evidence type="ECO:0000259" key="3">
    <source>
        <dbReference type="Pfam" id="PF18152"/>
    </source>
</evidence>
<dbReference type="PATRIC" id="fig|1503.3.peg.1030"/>
<name>A0A0L0WEZ0_GOTPU</name>
<sequence>MIIVLNQQTPQKEIDSIVNKMKQLGVQVHESVGETYHLIGLVGDTSRIDREQIRANRYVDNLIFVQQPYKLANRLFNPDDTVIDVRGSKIGGGQIAIMAGPCSVESEDQIVNIAEEIKKSGATFLRGGAFKPRTSPYSFQGLREEGLELLKIAREKTGLPIVTEIMSADYVEKFVEDVDVIQVGARNMQNFELLKELGKTKKPILLKRGLSATIEELLMSAEYIMAGGNENVILCERGIRTFENYTRNTLDLSAIPVIKKLSHLPVIVDPSHAAGLWWLVEPLAKASIAVGADGLLIEVHNDPENARCDGQQSIKPERFESLIKSLRDIAKLENKSI</sequence>
<dbReference type="InterPro" id="IPR006218">
    <property type="entry name" value="DAHP1/KDSA"/>
</dbReference>
<feature type="domain" description="DAHP synthetase I/KDSA" evidence="2">
    <location>
        <begin position="87"/>
        <end position="326"/>
    </location>
</feature>
<dbReference type="Proteomes" id="UP000037267">
    <property type="component" value="Unassembled WGS sequence"/>
</dbReference>
<evidence type="ECO:0000313" key="4">
    <source>
        <dbReference type="EMBL" id="KNF09996.1"/>
    </source>
</evidence>
<accession>A0A0L0WEZ0</accession>
<keyword evidence="5" id="KW-1185">Reference proteome</keyword>
<gene>
    <name evidence="4" type="primary">aroF</name>
    <name evidence="4" type="ORF">CLPU_1c01610</name>
</gene>
<reference evidence="5" key="1">
    <citation type="submission" date="2015-07" db="EMBL/GenBank/DDBJ databases">
        <title>Draft genome sequence of the purine-degrading Gottschalkia purinilyticum DSM 1384 (formerly Clostridium purinilyticum).</title>
        <authorList>
            <person name="Poehlein A."/>
            <person name="Schiel-Bengelsdorf B."/>
            <person name="Bengelsdorf F.R."/>
            <person name="Daniel R."/>
            <person name="Duerre P."/>
        </authorList>
    </citation>
    <scope>NUCLEOTIDE SEQUENCE [LARGE SCALE GENOMIC DNA]</scope>
    <source>
        <strain evidence="5">DSM 1384</strain>
    </source>
</reference>
<dbReference type="InterPro" id="IPR006268">
    <property type="entry name" value="DAHP_syn_2"/>
</dbReference>
<dbReference type="NCBIfam" id="TIGR01361">
    <property type="entry name" value="DAHP_synth_Bsub"/>
    <property type="match status" value="1"/>
</dbReference>
<dbReference type="STRING" id="1503.CLPU_1c01610"/>
<dbReference type="PANTHER" id="PTHR43018:SF1">
    <property type="entry name" value="PROTEIN AROA(G)"/>
    <property type="match status" value="1"/>
</dbReference>
<dbReference type="InterPro" id="IPR052899">
    <property type="entry name" value="Class-I_DAHP_synthase"/>
</dbReference>
<dbReference type="EMBL" id="LGSS01000001">
    <property type="protein sequence ID" value="KNF09996.1"/>
    <property type="molecule type" value="Genomic_DNA"/>
</dbReference>
<dbReference type="Pfam" id="PF18152">
    <property type="entry name" value="DAHP_snth_FXD"/>
    <property type="match status" value="1"/>
</dbReference>
<dbReference type="NCBIfam" id="NF009239">
    <property type="entry name" value="PRK12595.1"/>
    <property type="match status" value="1"/>
</dbReference>
<dbReference type="Gene3D" id="3.20.20.70">
    <property type="entry name" value="Aldolase class I"/>
    <property type="match status" value="1"/>
</dbReference>
<dbReference type="Pfam" id="PF00793">
    <property type="entry name" value="DAHP_synth_1"/>
    <property type="match status" value="1"/>
</dbReference>
<feature type="domain" description="DAHP synthase ferredoxin-like" evidence="3">
    <location>
        <begin position="1"/>
        <end position="67"/>
    </location>
</feature>